<dbReference type="Pfam" id="PF00266">
    <property type="entry name" value="Aminotran_5"/>
    <property type="match status" value="1"/>
</dbReference>
<dbReference type="InterPro" id="IPR011340">
    <property type="entry name" value="Cys_dSase-rel"/>
</dbReference>
<dbReference type="NCBIfam" id="TIGR01976">
    <property type="entry name" value="am_tr_V_VC1184"/>
    <property type="match status" value="1"/>
</dbReference>
<evidence type="ECO:0000313" key="3">
    <source>
        <dbReference type="Proteomes" id="UP001479436"/>
    </source>
</evidence>
<accession>A0ABR2WT20</accession>
<dbReference type="InterPro" id="IPR015422">
    <property type="entry name" value="PyrdxlP-dep_Trfase_small"/>
</dbReference>
<dbReference type="Gene3D" id="3.90.1150.10">
    <property type="entry name" value="Aspartate Aminotransferase, domain 1"/>
    <property type="match status" value="1"/>
</dbReference>
<dbReference type="InterPro" id="IPR000192">
    <property type="entry name" value="Aminotrans_V_dom"/>
</dbReference>
<feature type="domain" description="Aminotransferase class V" evidence="1">
    <location>
        <begin position="21"/>
        <end position="403"/>
    </location>
</feature>
<dbReference type="SUPFAM" id="SSF53383">
    <property type="entry name" value="PLP-dependent transferases"/>
    <property type="match status" value="1"/>
</dbReference>
<proteinExistence type="predicted"/>
<reference evidence="2 3" key="1">
    <citation type="submission" date="2023-04" db="EMBL/GenBank/DDBJ databases">
        <title>Genome of Basidiobolus ranarum AG-B5.</title>
        <authorList>
            <person name="Stajich J.E."/>
            <person name="Carter-House D."/>
            <person name="Gryganskyi A."/>
        </authorList>
    </citation>
    <scope>NUCLEOTIDE SEQUENCE [LARGE SCALE GENOMIC DNA]</scope>
    <source>
        <strain evidence="2 3">AG-B5</strain>
    </source>
</reference>
<dbReference type="PANTHER" id="PTHR43586">
    <property type="entry name" value="CYSTEINE DESULFURASE"/>
    <property type="match status" value="1"/>
</dbReference>
<evidence type="ECO:0000313" key="2">
    <source>
        <dbReference type="EMBL" id="KAK9764641.1"/>
    </source>
</evidence>
<comment type="caution">
    <text evidence="2">The sequence shown here is derived from an EMBL/GenBank/DDBJ whole genome shotgun (WGS) entry which is preliminary data.</text>
</comment>
<name>A0ABR2WT20_9FUNG</name>
<dbReference type="PANTHER" id="PTHR43586:SF21">
    <property type="entry name" value="PYRIDOXAL PHOSPHATE (PLP)-DEPENDENT ASPARTATE AMINOTRANSFERASE SUPERFAMILY"/>
    <property type="match status" value="1"/>
</dbReference>
<dbReference type="Proteomes" id="UP001479436">
    <property type="component" value="Unassembled WGS sequence"/>
</dbReference>
<keyword evidence="3" id="KW-1185">Reference proteome</keyword>
<organism evidence="2 3">
    <name type="scientific">Basidiobolus ranarum</name>
    <dbReference type="NCBI Taxonomy" id="34480"/>
    <lineage>
        <taxon>Eukaryota</taxon>
        <taxon>Fungi</taxon>
        <taxon>Fungi incertae sedis</taxon>
        <taxon>Zoopagomycota</taxon>
        <taxon>Entomophthoromycotina</taxon>
        <taxon>Basidiobolomycetes</taxon>
        <taxon>Basidiobolales</taxon>
        <taxon>Basidiobolaceae</taxon>
        <taxon>Basidiobolus</taxon>
    </lineage>
</organism>
<evidence type="ECO:0000259" key="1">
    <source>
        <dbReference type="Pfam" id="PF00266"/>
    </source>
</evidence>
<dbReference type="InterPro" id="IPR015421">
    <property type="entry name" value="PyrdxlP-dep_Trfase_major"/>
</dbReference>
<dbReference type="InterPro" id="IPR015424">
    <property type="entry name" value="PyrdxlP-dep_Trfase"/>
</dbReference>
<gene>
    <name evidence="2" type="ORF">K7432_007698</name>
</gene>
<sequence>MNPLNINEVRKHFPALSNGFVYFENAGGSQVLEAVAQRISDYLLHTNVQLGATYPASISASKRVDEGVCAAQLFMNAKEPSECIFGSSTTQLLANLSKAMECTLKPGQEIIVTNTDHEANIGSFVRMAERKGLKVNYWSANPDTLLLDLNDLEGLLNSNTRLVAVTHCSNILGTINDVKKIAEMVHKIPGAELCVDGVAYSPHRRVNVQEFQVDYYVFSWYKVYGPHISVLYSRKSCMQELGSLNHYFIAENDYPYKFQPGNLNYELTYSVGAVVEYFNKLGADGDLSNTITQENLNRAFQKITEHESVLTKRLIDFLNSKETVRIIGVPDSKPELRVPTVSFIVKDIDSEQVVALVDKSQKIGIRWGHMYAKRLVEDQLGLYGGVVRVSMVHYNTLDEVDQLIDVLNAIL</sequence>
<dbReference type="Gene3D" id="3.40.640.10">
    <property type="entry name" value="Type I PLP-dependent aspartate aminotransferase-like (Major domain)"/>
    <property type="match status" value="1"/>
</dbReference>
<protein>
    <recommendedName>
        <fullName evidence="1">Aminotransferase class V domain-containing protein</fullName>
    </recommendedName>
</protein>
<dbReference type="EMBL" id="JASJQH010000392">
    <property type="protein sequence ID" value="KAK9764641.1"/>
    <property type="molecule type" value="Genomic_DNA"/>
</dbReference>